<dbReference type="InterPro" id="IPR030393">
    <property type="entry name" value="G_ENGB_dom"/>
</dbReference>
<keyword evidence="4" id="KW-0479">Metal-binding</keyword>
<gene>
    <name evidence="9" type="ORF">BLS_002856</name>
</gene>
<protein>
    <recommendedName>
        <fullName evidence="3">GTP-binding protein 8</fullName>
    </recommendedName>
</protein>
<dbReference type="Gene3D" id="3.40.50.300">
    <property type="entry name" value="P-loop containing nucleotide triphosphate hydrolases"/>
    <property type="match status" value="1"/>
</dbReference>
<comment type="cofactor">
    <cofactor evidence="1">
        <name>Mg(2+)</name>
        <dbReference type="ChEBI" id="CHEBI:18420"/>
    </cofactor>
</comment>
<dbReference type="Proteomes" id="UP000433883">
    <property type="component" value="Unassembled WGS sequence"/>
</dbReference>
<dbReference type="GO" id="GO:0046872">
    <property type="term" value="F:metal ion binding"/>
    <property type="evidence" value="ECO:0007669"/>
    <property type="project" value="UniProtKB-KW"/>
</dbReference>
<evidence type="ECO:0000256" key="1">
    <source>
        <dbReference type="ARBA" id="ARBA00001946"/>
    </source>
</evidence>
<dbReference type="PANTHER" id="PTHR46498:SF1">
    <property type="entry name" value="GTP-BINDING PROTEIN 8"/>
    <property type="match status" value="1"/>
</dbReference>
<keyword evidence="7" id="KW-0342">GTP-binding</keyword>
<evidence type="ECO:0000256" key="3">
    <source>
        <dbReference type="ARBA" id="ARBA00015370"/>
    </source>
</evidence>
<dbReference type="PROSITE" id="PS51706">
    <property type="entry name" value="G_ENGB"/>
    <property type="match status" value="1"/>
</dbReference>
<comment type="similarity">
    <text evidence="2">Belongs to the TRAFAC class TrmE-Era-EngA-EngB-Septin-like GTPase superfamily. EngB GTPase family.</text>
</comment>
<dbReference type="HAMAP" id="MF_00321">
    <property type="entry name" value="GTPase_EngB"/>
    <property type="match status" value="1"/>
</dbReference>
<dbReference type="InterPro" id="IPR019987">
    <property type="entry name" value="GTP-bd_ribosome_bio_YsxC"/>
</dbReference>
<evidence type="ECO:0000256" key="2">
    <source>
        <dbReference type="ARBA" id="ARBA00009638"/>
    </source>
</evidence>
<evidence type="ECO:0000313" key="9">
    <source>
        <dbReference type="EMBL" id="KAE9974906.1"/>
    </source>
</evidence>
<accession>A0A8H3YZV4</accession>
<dbReference type="InterPro" id="IPR006073">
    <property type="entry name" value="GTP-bd"/>
</dbReference>
<comment type="caution">
    <text evidence="9">The sequence shown here is derived from an EMBL/GenBank/DDBJ whole genome shotgun (WGS) entry which is preliminary data.</text>
</comment>
<proteinExistence type="inferred from homology"/>
<dbReference type="SUPFAM" id="SSF52540">
    <property type="entry name" value="P-loop containing nucleoside triphosphate hydrolases"/>
    <property type="match status" value="1"/>
</dbReference>
<keyword evidence="6" id="KW-0460">Magnesium</keyword>
<keyword evidence="5" id="KW-0547">Nucleotide-binding</keyword>
<organism evidence="9 10">
    <name type="scientific">Venturia inaequalis</name>
    <name type="common">Apple scab fungus</name>
    <dbReference type="NCBI Taxonomy" id="5025"/>
    <lineage>
        <taxon>Eukaryota</taxon>
        <taxon>Fungi</taxon>
        <taxon>Dikarya</taxon>
        <taxon>Ascomycota</taxon>
        <taxon>Pezizomycotina</taxon>
        <taxon>Dothideomycetes</taxon>
        <taxon>Pleosporomycetidae</taxon>
        <taxon>Venturiales</taxon>
        <taxon>Venturiaceae</taxon>
        <taxon>Venturia</taxon>
    </lineage>
</organism>
<evidence type="ECO:0000259" key="8">
    <source>
        <dbReference type="PROSITE" id="PS51706"/>
    </source>
</evidence>
<dbReference type="AlphaFoldDB" id="A0A8H3YZV4"/>
<dbReference type="EMBL" id="WNWQ01000192">
    <property type="protein sequence ID" value="KAE9974906.1"/>
    <property type="molecule type" value="Genomic_DNA"/>
</dbReference>
<sequence length="369" mass="41124">MALLKRSTACSLPLIRRLSTIVDPPTLSTAEVLRSLNIYKETPHPNEAQLGYAYNYFTSQSPQYLFGTSKFREFPDSNSPEITFLGRSNVGKSSLLNALFNRPNDRLAYVSKRPGRTRAMNAFGIGGASVGGQKRHAKPGMSLEMMANDEAALKKGSEMRNFIGRGGLVVVDPPGYGHGSREEWGKEVVKYLRMRKQYVQAETEETMRSLMLFRLRRAFLLIDTEHGVKASDQHMLDILQEAGTPHQIILSKSDKLIYPTANAPSLDKVQQRIEKLHQITEKVREKVAPKGKRGNAVLNDIICCSSEKSLDRGRMIGIDEVRWAVLQAAGLQCDADGKRRKLEQLGKIDEAAIDEDGMISWDAMNGGSR</sequence>
<dbReference type="GO" id="GO:0005525">
    <property type="term" value="F:GTP binding"/>
    <property type="evidence" value="ECO:0007669"/>
    <property type="project" value="UniProtKB-KW"/>
</dbReference>
<reference evidence="9 10" key="1">
    <citation type="submission" date="2019-11" db="EMBL/GenBank/DDBJ databases">
        <title>Venturia inaequalis Genome Resource.</title>
        <authorList>
            <person name="Lichtner F.J."/>
        </authorList>
    </citation>
    <scope>NUCLEOTIDE SEQUENCE [LARGE SCALE GENOMIC DNA]</scope>
    <source>
        <strain evidence="9">Bline_iso_100314</strain>
    </source>
</reference>
<dbReference type="Pfam" id="PF01926">
    <property type="entry name" value="MMR_HSR1"/>
    <property type="match status" value="1"/>
</dbReference>
<dbReference type="PANTHER" id="PTHR46498">
    <property type="entry name" value="GTP-BINDING PROTEIN 8"/>
    <property type="match status" value="1"/>
</dbReference>
<evidence type="ECO:0000256" key="5">
    <source>
        <dbReference type="ARBA" id="ARBA00022741"/>
    </source>
</evidence>
<dbReference type="InterPro" id="IPR027417">
    <property type="entry name" value="P-loop_NTPase"/>
</dbReference>
<feature type="domain" description="EngB-type G" evidence="8">
    <location>
        <begin position="78"/>
        <end position="308"/>
    </location>
</feature>
<dbReference type="InterPro" id="IPR052279">
    <property type="entry name" value="EngB_GTPase"/>
</dbReference>
<dbReference type="CDD" id="cd01876">
    <property type="entry name" value="YihA_EngB"/>
    <property type="match status" value="1"/>
</dbReference>
<name>A0A8H3YZV4_VENIN</name>
<evidence type="ECO:0000313" key="10">
    <source>
        <dbReference type="Proteomes" id="UP000433883"/>
    </source>
</evidence>
<evidence type="ECO:0000256" key="6">
    <source>
        <dbReference type="ARBA" id="ARBA00022842"/>
    </source>
</evidence>
<evidence type="ECO:0000256" key="4">
    <source>
        <dbReference type="ARBA" id="ARBA00022723"/>
    </source>
</evidence>
<dbReference type="GO" id="GO:0005739">
    <property type="term" value="C:mitochondrion"/>
    <property type="evidence" value="ECO:0007669"/>
    <property type="project" value="TreeGrafter"/>
</dbReference>
<evidence type="ECO:0000256" key="7">
    <source>
        <dbReference type="ARBA" id="ARBA00023134"/>
    </source>
</evidence>